<evidence type="ECO:0000256" key="1">
    <source>
        <dbReference type="SAM" id="MobiDB-lite"/>
    </source>
</evidence>
<feature type="region of interest" description="Disordered" evidence="1">
    <location>
        <begin position="156"/>
        <end position="200"/>
    </location>
</feature>
<organism evidence="2 3">
    <name type="scientific">Chaetomium strumarium</name>
    <dbReference type="NCBI Taxonomy" id="1170767"/>
    <lineage>
        <taxon>Eukaryota</taxon>
        <taxon>Fungi</taxon>
        <taxon>Dikarya</taxon>
        <taxon>Ascomycota</taxon>
        <taxon>Pezizomycotina</taxon>
        <taxon>Sordariomycetes</taxon>
        <taxon>Sordariomycetidae</taxon>
        <taxon>Sordariales</taxon>
        <taxon>Chaetomiaceae</taxon>
        <taxon>Chaetomium</taxon>
    </lineage>
</organism>
<feature type="compositionally biased region" description="Basic and acidic residues" evidence="1">
    <location>
        <begin position="9"/>
        <end position="19"/>
    </location>
</feature>
<reference evidence="2" key="1">
    <citation type="journal article" date="2023" name="Mol. Phylogenet. Evol.">
        <title>Genome-scale phylogeny and comparative genomics of the fungal order Sordariales.</title>
        <authorList>
            <person name="Hensen N."/>
            <person name="Bonometti L."/>
            <person name="Westerberg I."/>
            <person name="Brannstrom I.O."/>
            <person name="Guillou S."/>
            <person name="Cros-Aarteil S."/>
            <person name="Calhoun S."/>
            <person name="Haridas S."/>
            <person name="Kuo A."/>
            <person name="Mondo S."/>
            <person name="Pangilinan J."/>
            <person name="Riley R."/>
            <person name="LaButti K."/>
            <person name="Andreopoulos B."/>
            <person name="Lipzen A."/>
            <person name="Chen C."/>
            <person name="Yan M."/>
            <person name="Daum C."/>
            <person name="Ng V."/>
            <person name="Clum A."/>
            <person name="Steindorff A."/>
            <person name="Ohm R.A."/>
            <person name="Martin F."/>
            <person name="Silar P."/>
            <person name="Natvig D.O."/>
            <person name="Lalanne C."/>
            <person name="Gautier V."/>
            <person name="Ament-Velasquez S.L."/>
            <person name="Kruys A."/>
            <person name="Hutchinson M.I."/>
            <person name="Powell A.J."/>
            <person name="Barry K."/>
            <person name="Miller A.N."/>
            <person name="Grigoriev I.V."/>
            <person name="Debuchy R."/>
            <person name="Gladieux P."/>
            <person name="Hiltunen Thoren M."/>
            <person name="Johannesson H."/>
        </authorList>
    </citation>
    <scope>NUCLEOTIDE SEQUENCE</scope>
    <source>
        <strain evidence="2">CBS 333.67</strain>
    </source>
</reference>
<dbReference type="Proteomes" id="UP001273166">
    <property type="component" value="Unassembled WGS sequence"/>
</dbReference>
<feature type="region of interest" description="Disordered" evidence="1">
    <location>
        <begin position="227"/>
        <end position="264"/>
    </location>
</feature>
<gene>
    <name evidence="2" type="ORF">B0T15DRAFT_489536</name>
</gene>
<proteinExistence type="predicted"/>
<dbReference type="AlphaFoldDB" id="A0AAJ0M6H5"/>
<protein>
    <submittedName>
        <fullName evidence="2">Uncharacterized protein</fullName>
    </submittedName>
</protein>
<feature type="compositionally biased region" description="Basic and acidic residues" evidence="1">
    <location>
        <begin position="233"/>
        <end position="246"/>
    </location>
</feature>
<sequence>MGCGGSRPEVIEGKDEGRPQRLAPAYHQRPKDGSDQSASETASVAAGFGAASRPHDPQPPGPDDRVNSANHPNQLQYTSPRGNVPLKRLNDIVQSAPAPPKGPPLMGKRFPKRYRNNEGPSDNPTHNYEAWEIQRPQAGGNGALYEYPIKPIQQPAPSTANFNFDLPPASIKRLRPPHPNDKENTVARWKSPPNDPGPLRAVVNEDRAVVGAMYHPEGNIRGYKRARLVPLDRQGRAEVARHDDRQQLGGRTTWPHRGSDNDWQ</sequence>
<dbReference type="GeneID" id="87885436"/>
<reference evidence="2" key="2">
    <citation type="submission" date="2023-06" db="EMBL/GenBank/DDBJ databases">
        <authorList>
            <consortium name="Lawrence Berkeley National Laboratory"/>
            <person name="Mondo S.J."/>
            <person name="Hensen N."/>
            <person name="Bonometti L."/>
            <person name="Westerberg I."/>
            <person name="Brannstrom I.O."/>
            <person name="Guillou S."/>
            <person name="Cros-Aarteil S."/>
            <person name="Calhoun S."/>
            <person name="Haridas S."/>
            <person name="Kuo A."/>
            <person name="Pangilinan J."/>
            <person name="Riley R."/>
            <person name="Labutti K."/>
            <person name="Andreopoulos B."/>
            <person name="Lipzen A."/>
            <person name="Chen C."/>
            <person name="Yanf M."/>
            <person name="Daum C."/>
            <person name="Ng V."/>
            <person name="Clum A."/>
            <person name="Steindorff A."/>
            <person name="Ohm R."/>
            <person name="Martin F."/>
            <person name="Silar P."/>
            <person name="Natvig D."/>
            <person name="Lalanne C."/>
            <person name="Gautier V."/>
            <person name="Ament-Velasquez S.L."/>
            <person name="Kruys A."/>
            <person name="Hutchinson M.I."/>
            <person name="Powell A.J."/>
            <person name="Barry K."/>
            <person name="Miller A.N."/>
            <person name="Grigoriev I.V."/>
            <person name="Debuchy R."/>
            <person name="Gladieux P."/>
            <person name="Thoren M.H."/>
            <person name="Johannesson H."/>
        </authorList>
    </citation>
    <scope>NUCLEOTIDE SEQUENCE</scope>
    <source>
        <strain evidence="2">CBS 333.67</strain>
    </source>
</reference>
<comment type="caution">
    <text evidence="2">The sequence shown here is derived from an EMBL/GenBank/DDBJ whole genome shotgun (WGS) entry which is preliminary data.</text>
</comment>
<dbReference type="EMBL" id="JAUDZG010000001">
    <property type="protein sequence ID" value="KAK3310891.1"/>
    <property type="molecule type" value="Genomic_DNA"/>
</dbReference>
<feature type="compositionally biased region" description="Polar residues" evidence="1">
    <location>
        <begin position="67"/>
        <end position="81"/>
    </location>
</feature>
<evidence type="ECO:0000313" key="2">
    <source>
        <dbReference type="EMBL" id="KAK3310891.1"/>
    </source>
</evidence>
<accession>A0AAJ0M6H5</accession>
<name>A0AAJ0M6H5_9PEZI</name>
<feature type="region of interest" description="Disordered" evidence="1">
    <location>
        <begin position="1"/>
        <end position="127"/>
    </location>
</feature>
<dbReference type="RefSeq" id="XP_062726671.1">
    <property type="nucleotide sequence ID" value="XM_062866607.1"/>
</dbReference>
<keyword evidence="3" id="KW-1185">Reference proteome</keyword>
<evidence type="ECO:0000313" key="3">
    <source>
        <dbReference type="Proteomes" id="UP001273166"/>
    </source>
</evidence>